<dbReference type="Pfam" id="PF03088">
    <property type="entry name" value="Str_synth"/>
    <property type="match status" value="1"/>
</dbReference>
<feature type="domain" description="Strictosidine synthase conserved region" evidence="4">
    <location>
        <begin position="103"/>
        <end position="181"/>
    </location>
</feature>
<dbReference type="Proteomes" id="UP000249324">
    <property type="component" value="Unassembled WGS sequence"/>
</dbReference>
<reference evidence="5 7" key="3">
    <citation type="journal article" date="2021" name="BMC Genomics">
        <title>Genome-resolved metagenome and metatranscriptome analyses of thermophilic composting reveal key bacterial players and their metabolic interactions.</title>
        <authorList>
            <person name="Braga L.P.P."/>
            <person name="Pereira R.V."/>
            <person name="Martins L.F."/>
            <person name="Moura L.M.S."/>
            <person name="Sanchez F.B."/>
            <person name="Patane J.S.L."/>
            <person name="da Silva A.M."/>
            <person name="Setubal J.C."/>
        </authorList>
    </citation>
    <scope>NUCLEOTIDE SEQUENCE [LARGE SCALE GENOMIC DNA]</scope>
    <source>
        <strain evidence="5">ZC4RG45</strain>
    </source>
</reference>
<evidence type="ECO:0000259" key="4">
    <source>
        <dbReference type="Pfam" id="PF03088"/>
    </source>
</evidence>
<dbReference type="EMBL" id="QGUI02000029">
    <property type="protein sequence ID" value="MFO7191432.1"/>
    <property type="molecule type" value="Genomic_DNA"/>
</dbReference>
<dbReference type="AlphaFoldDB" id="A0A2W4JV90"/>
<protein>
    <submittedName>
        <fullName evidence="6">SMP-30/gluconolactonase/LRE family protein</fullName>
    </submittedName>
</protein>
<dbReference type="PANTHER" id="PTHR10426">
    <property type="entry name" value="STRICTOSIDINE SYNTHASE-RELATED"/>
    <property type="match status" value="1"/>
</dbReference>
<sequence length="307" mass="32580">MGFRDAKLVPLTGEGPEDVLVDAEGCVYTGLSDGRILRVSQTGRAVETIAQLDGRVYGLEFYGEDELLACCGPRGLAVVSLAGGAARTLVGGGDLRACNNAAVAGDGTIYFSDSSTHFDPAQWRRSLLHRAGTGRLLRRCPDGRVEELLTGLHFANGVALAPDESFVVVAETAERRITRLRLSGSRAGTSDVFAANLPGYPDNASTGSDGLIWVALASPRVRSFDVLRHAPKPVRDVVGRLPQRLRITSSVGAAAMDESGTVVRQYRGRIAGVSVLSAVRERDGWLYFGSPIGRNVVVMPSGLTGWA</sequence>
<reference evidence="5" key="1">
    <citation type="submission" date="2018-05" db="EMBL/GenBank/DDBJ databases">
        <authorList>
            <person name="Moura L."/>
            <person name="Setubal J.C."/>
        </authorList>
    </citation>
    <scope>NUCLEOTIDE SEQUENCE</scope>
    <source>
        <strain evidence="5">ZC4RG45</strain>
    </source>
</reference>
<dbReference type="Gene3D" id="2.120.10.30">
    <property type="entry name" value="TolB, C-terminal domain"/>
    <property type="match status" value="1"/>
</dbReference>
<dbReference type="Pfam" id="PF20067">
    <property type="entry name" value="SSL_N"/>
    <property type="match status" value="1"/>
</dbReference>
<reference evidence="6" key="2">
    <citation type="submission" date="2018-05" db="EMBL/GenBank/DDBJ databases">
        <authorList>
            <person name="Lanie J.A."/>
            <person name="Ng W.-L."/>
            <person name="Kazmierczak K.M."/>
            <person name="Andrzejewski T.M."/>
            <person name="Davidsen T.M."/>
            <person name="Wayne K.J."/>
            <person name="Tettelin H."/>
            <person name="Glass J.I."/>
            <person name="Rusch D."/>
            <person name="Podicherti R."/>
            <person name="Tsui H.-C.T."/>
            <person name="Winkler M.E."/>
        </authorList>
    </citation>
    <scope>NUCLEOTIDE SEQUENCE</scope>
    <source>
        <strain evidence="6">ZC4RG45</strain>
    </source>
</reference>
<accession>A0A2W4JV90</accession>
<reference evidence="5" key="4">
    <citation type="submission" date="2023-08" db="EMBL/GenBank/DDBJ databases">
        <authorList>
            <person name="Guima S.E.S."/>
            <person name="Martins L.F."/>
            <person name="Silva A.M."/>
            <person name="Setubal J.C."/>
        </authorList>
    </citation>
    <scope>NUCLEOTIDE SEQUENCE</scope>
    <source>
        <strain evidence="5">ZC4RG45</strain>
    </source>
</reference>
<dbReference type="STRING" id="1111738.GCA_000427905_02717"/>
<dbReference type="InterPro" id="IPR011042">
    <property type="entry name" value="6-blade_b-propeller_TolB-like"/>
</dbReference>
<proteinExistence type="inferred from homology"/>
<dbReference type="EMBL" id="QGUI01000001">
    <property type="protein sequence ID" value="PZN01636.1"/>
    <property type="molecule type" value="Genomic_DNA"/>
</dbReference>
<evidence type="ECO:0000313" key="6">
    <source>
        <dbReference type="EMBL" id="PZN01636.1"/>
    </source>
</evidence>
<dbReference type="PANTHER" id="PTHR10426:SF88">
    <property type="entry name" value="ADIPOCYTE PLASMA MEMBRANE-ASSOCIATED PROTEIN HEMOMUCIN-RELATED"/>
    <property type="match status" value="1"/>
</dbReference>
<dbReference type="GO" id="GO:0016787">
    <property type="term" value="F:hydrolase activity"/>
    <property type="evidence" value="ECO:0007669"/>
    <property type="project" value="TreeGrafter"/>
</dbReference>
<comment type="similarity">
    <text evidence="1">Belongs to the strictosidine synthase family.</text>
</comment>
<comment type="caution">
    <text evidence="6">The sequence shown here is derived from an EMBL/GenBank/DDBJ whole genome shotgun (WGS) entry which is preliminary data.</text>
</comment>
<name>A0A2W4JV90_9PSEU</name>
<keyword evidence="3" id="KW-0325">Glycoprotein</keyword>
<evidence type="ECO:0000256" key="3">
    <source>
        <dbReference type="ARBA" id="ARBA00023180"/>
    </source>
</evidence>
<evidence type="ECO:0000313" key="7">
    <source>
        <dbReference type="Proteomes" id="UP000249324"/>
    </source>
</evidence>
<evidence type="ECO:0000256" key="2">
    <source>
        <dbReference type="ARBA" id="ARBA00022553"/>
    </source>
</evidence>
<evidence type="ECO:0000313" key="5">
    <source>
        <dbReference type="EMBL" id="MFO7191432.1"/>
    </source>
</evidence>
<organism evidence="6">
    <name type="scientific">Thermocrispum agreste</name>
    <dbReference type="NCBI Taxonomy" id="37925"/>
    <lineage>
        <taxon>Bacteria</taxon>
        <taxon>Bacillati</taxon>
        <taxon>Actinomycetota</taxon>
        <taxon>Actinomycetes</taxon>
        <taxon>Pseudonocardiales</taxon>
        <taxon>Pseudonocardiaceae</taxon>
        <taxon>Thermocrispum</taxon>
    </lineage>
</organism>
<dbReference type="SUPFAM" id="SSF63829">
    <property type="entry name" value="Calcium-dependent phosphotriesterase"/>
    <property type="match status" value="1"/>
</dbReference>
<evidence type="ECO:0000256" key="1">
    <source>
        <dbReference type="ARBA" id="ARBA00009191"/>
    </source>
</evidence>
<keyword evidence="2" id="KW-0597">Phosphoprotein</keyword>
<dbReference type="InterPro" id="IPR018119">
    <property type="entry name" value="Strictosidine_synth_cons-reg"/>
</dbReference>
<gene>
    <name evidence="6" type="ORF">DIU77_00060</name>
    <name evidence="5" type="ORF">DIU77_004230</name>
</gene>